<keyword evidence="1" id="KW-1015">Disulfide bond</keyword>
<gene>
    <name evidence="6" type="primary">LOC106113494</name>
</gene>
<organism evidence="5">
    <name type="scientific">Papilio xuthus</name>
    <name type="common">Asian swallowtail butterfly</name>
    <dbReference type="NCBI Taxonomy" id="66420"/>
    <lineage>
        <taxon>Eukaryota</taxon>
        <taxon>Metazoa</taxon>
        <taxon>Ecdysozoa</taxon>
        <taxon>Arthropoda</taxon>
        <taxon>Hexapoda</taxon>
        <taxon>Insecta</taxon>
        <taxon>Pterygota</taxon>
        <taxon>Neoptera</taxon>
        <taxon>Endopterygota</taxon>
        <taxon>Lepidoptera</taxon>
        <taxon>Glossata</taxon>
        <taxon>Ditrysia</taxon>
        <taxon>Papilionoidea</taxon>
        <taxon>Papilionidae</taxon>
        <taxon>Papilioninae</taxon>
        <taxon>Papilio</taxon>
    </lineage>
</organism>
<accession>I4DLK7</accession>
<dbReference type="CDD" id="cd00041">
    <property type="entry name" value="CUB"/>
    <property type="match status" value="1"/>
</dbReference>
<dbReference type="Gene3D" id="2.60.120.290">
    <property type="entry name" value="Spermadhesin, CUB domain"/>
    <property type="match status" value="1"/>
</dbReference>
<dbReference type="OrthoDB" id="6380398at2759"/>
<reference evidence="6" key="2">
    <citation type="submission" date="2025-04" db="UniProtKB">
        <authorList>
            <consortium name="RefSeq"/>
        </authorList>
    </citation>
    <scope>IDENTIFICATION</scope>
</reference>
<evidence type="ECO:0000259" key="4">
    <source>
        <dbReference type="PROSITE" id="PS01180"/>
    </source>
</evidence>
<dbReference type="Pfam" id="PF00431">
    <property type="entry name" value="CUB"/>
    <property type="match status" value="1"/>
</dbReference>
<name>I4DLK7_PAPXU</name>
<dbReference type="KEGG" id="pxu:106113494"/>
<dbReference type="AlphaFoldDB" id="I4DLK7"/>
<dbReference type="RefSeq" id="NP_001299635.1">
    <property type="nucleotide sequence ID" value="NM_001312706.1"/>
</dbReference>
<feature type="signal peptide" evidence="3">
    <location>
        <begin position="1"/>
        <end position="18"/>
    </location>
</feature>
<keyword evidence="3" id="KW-0732">Signal</keyword>
<feature type="domain" description="CUB" evidence="4">
    <location>
        <begin position="22"/>
        <end position="136"/>
    </location>
</feature>
<sequence length="137" mass="15378">MIFKTLCFLLAVNYGVMQDRNCDFFQNVEPNQIYSVYSPGYPRNYTPGVQCRWYGVCPNGYHCRLDCPDINLPRSNMCSMDRLLISRTGDPQLSSAEYYCGRGTLSVTSVAQRLSIGLSTSSNSTGGRFACELRAQQ</sequence>
<protein>
    <submittedName>
        <fullName evidence="6">Venom serine protease 34-like</fullName>
    </submittedName>
</protein>
<dbReference type="InterPro" id="IPR035914">
    <property type="entry name" value="Sperma_CUB_dom_sf"/>
</dbReference>
<feature type="chain" id="PRO_5044734758" evidence="3">
    <location>
        <begin position="19"/>
        <end position="137"/>
    </location>
</feature>
<comment type="caution">
    <text evidence="2">Lacks conserved residue(s) required for the propagation of feature annotation.</text>
</comment>
<dbReference type="SUPFAM" id="SSF49854">
    <property type="entry name" value="Spermadhesin, CUB domain"/>
    <property type="match status" value="1"/>
</dbReference>
<evidence type="ECO:0000313" key="6">
    <source>
        <dbReference type="RefSeq" id="XP_013161753.1"/>
    </source>
</evidence>
<dbReference type="PROSITE" id="PS01180">
    <property type="entry name" value="CUB"/>
    <property type="match status" value="1"/>
</dbReference>
<evidence type="ECO:0000256" key="1">
    <source>
        <dbReference type="ARBA" id="ARBA00023157"/>
    </source>
</evidence>
<dbReference type="GeneID" id="106113494"/>
<dbReference type="Proteomes" id="UP000694872">
    <property type="component" value="Unplaced"/>
</dbReference>
<dbReference type="EMBL" id="AK402175">
    <property type="protein sequence ID" value="BAM18797.1"/>
    <property type="molecule type" value="mRNA"/>
</dbReference>
<dbReference type="RefSeq" id="XP_013161753.1">
    <property type="nucleotide sequence ID" value="XM_013306299.1"/>
</dbReference>
<proteinExistence type="evidence at transcript level"/>
<evidence type="ECO:0000313" key="5">
    <source>
        <dbReference type="EMBL" id="BAM18797.1"/>
    </source>
</evidence>
<evidence type="ECO:0000256" key="3">
    <source>
        <dbReference type="SAM" id="SignalP"/>
    </source>
</evidence>
<reference evidence="5" key="1">
    <citation type="journal article" date="2012" name="BMC Biol.">
        <title>Comprehensive microarray-based analysis for stage-specific larval camouflage pattern-associated genes in the swallowtail butterfly, Papilio xuthus.</title>
        <authorList>
            <person name="Futahashi R."/>
            <person name="Shirataki H."/>
            <person name="Narita T."/>
            <person name="Mita K."/>
            <person name="Fujiwara H."/>
        </authorList>
    </citation>
    <scope>NUCLEOTIDE SEQUENCE</scope>
    <source>
        <tissue evidence="5">Epidermis</tissue>
    </source>
</reference>
<evidence type="ECO:0000256" key="2">
    <source>
        <dbReference type="PROSITE-ProRule" id="PRU00059"/>
    </source>
</evidence>
<dbReference type="InterPro" id="IPR000859">
    <property type="entry name" value="CUB_dom"/>
</dbReference>